<keyword evidence="3" id="KW-0238">DNA-binding</keyword>
<reference evidence="5" key="1">
    <citation type="submission" date="2023-05" db="EMBL/GenBank/DDBJ databases">
        <title>Genomic Catalog of Human Bladder Bacteria.</title>
        <authorList>
            <person name="Du J."/>
        </authorList>
    </citation>
    <scope>NUCLEOTIDE SEQUENCE</scope>
    <source>
        <strain evidence="5">UMB1304A</strain>
    </source>
</reference>
<dbReference type="GO" id="GO:0016787">
    <property type="term" value="F:hydrolase activity"/>
    <property type="evidence" value="ECO:0007669"/>
    <property type="project" value="UniProtKB-KW"/>
</dbReference>
<organism evidence="5 6">
    <name type="scientific">Trueperella bernardiae</name>
    <dbReference type="NCBI Taxonomy" id="59561"/>
    <lineage>
        <taxon>Bacteria</taxon>
        <taxon>Bacillati</taxon>
        <taxon>Actinomycetota</taxon>
        <taxon>Actinomycetes</taxon>
        <taxon>Actinomycetales</taxon>
        <taxon>Actinomycetaceae</taxon>
        <taxon>Trueperella</taxon>
    </lineage>
</organism>
<comment type="caution">
    <text evidence="5">The sequence shown here is derived from an EMBL/GenBank/DDBJ whole genome shotgun (WGS) entry which is preliminary data.</text>
</comment>
<evidence type="ECO:0000313" key="5">
    <source>
        <dbReference type="EMBL" id="MDK8602269.1"/>
    </source>
</evidence>
<keyword evidence="5" id="KW-0378">Hydrolase</keyword>
<evidence type="ECO:0000259" key="4">
    <source>
        <dbReference type="Pfam" id="PF01420"/>
    </source>
</evidence>
<feature type="domain" description="Type I restriction modification DNA specificity" evidence="4">
    <location>
        <begin position="8"/>
        <end position="139"/>
    </location>
</feature>
<dbReference type="EMBL" id="JASPDQ010000018">
    <property type="protein sequence ID" value="MDK8602269.1"/>
    <property type="molecule type" value="Genomic_DNA"/>
</dbReference>
<accession>A0AAW6ZIP2</accession>
<dbReference type="AlphaFoldDB" id="A0AAW6ZIP2"/>
<feature type="domain" description="Type I restriction modification DNA specificity" evidence="4">
    <location>
        <begin position="182"/>
        <end position="329"/>
    </location>
</feature>
<dbReference type="Proteomes" id="UP001225576">
    <property type="component" value="Unassembled WGS sequence"/>
</dbReference>
<dbReference type="Pfam" id="PF01420">
    <property type="entry name" value="Methylase_S"/>
    <property type="match status" value="2"/>
</dbReference>
<gene>
    <name evidence="5" type="ORF">QP858_07350</name>
</gene>
<dbReference type="InterPro" id="IPR000055">
    <property type="entry name" value="Restrct_endonuc_typeI_TRD"/>
</dbReference>
<keyword evidence="2" id="KW-0680">Restriction system</keyword>
<dbReference type="EC" id="3.1.21.-" evidence="5"/>
<evidence type="ECO:0000256" key="1">
    <source>
        <dbReference type="ARBA" id="ARBA00010923"/>
    </source>
</evidence>
<dbReference type="GO" id="GO:0003677">
    <property type="term" value="F:DNA binding"/>
    <property type="evidence" value="ECO:0007669"/>
    <property type="project" value="UniProtKB-KW"/>
</dbReference>
<dbReference type="Gene3D" id="3.90.220.20">
    <property type="entry name" value="DNA methylase specificity domains"/>
    <property type="match status" value="2"/>
</dbReference>
<dbReference type="RefSeq" id="WP_285321584.1">
    <property type="nucleotide sequence ID" value="NZ_JASPDQ010000018.1"/>
</dbReference>
<evidence type="ECO:0000256" key="3">
    <source>
        <dbReference type="ARBA" id="ARBA00023125"/>
    </source>
</evidence>
<proteinExistence type="inferred from homology"/>
<dbReference type="GO" id="GO:0004519">
    <property type="term" value="F:endonuclease activity"/>
    <property type="evidence" value="ECO:0007669"/>
    <property type="project" value="UniProtKB-KW"/>
</dbReference>
<dbReference type="InterPro" id="IPR044946">
    <property type="entry name" value="Restrct_endonuc_typeI_TRD_sf"/>
</dbReference>
<dbReference type="SUPFAM" id="SSF116734">
    <property type="entry name" value="DNA methylase specificity domain"/>
    <property type="match status" value="1"/>
</dbReference>
<dbReference type="GO" id="GO:0009307">
    <property type="term" value="P:DNA restriction-modification system"/>
    <property type="evidence" value="ECO:0007669"/>
    <property type="project" value="UniProtKB-KW"/>
</dbReference>
<keyword evidence="5" id="KW-0540">Nuclease</keyword>
<comment type="similarity">
    <text evidence="1">Belongs to the type-I restriction system S methylase family.</text>
</comment>
<keyword evidence="5" id="KW-0255">Endonuclease</keyword>
<sequence>MISVDIAPDTWGEFRIDQLFRVTKGSRLKSTDRTPGSIPYVGASQFNNGITHFIGNDEHLHPGGVLTVCYNGPVGTTFYQPNEFWATDDVNVLYPLNDVSAESLLFIAPIIEKVGSKYAYIDKWKLADMKAAVIKLPVEPSGNPDWVHMERVMHSIIEAQESKLDLAKTLAVEAKPKALDVSKWREFQLTELFVIKNTKSITAAKLIPDSGTTPYVTAQDGNNGVQTYVSCPETWLDEGGCILIGGKTLTFSYQVVDFCSNDSHNIALYSKFAEAQALPIQLFLLSVLKVSLEPLFSWGDSISKRRTTELAIRLPVDASGAPAWEYMESTMETLLEKKFSDLDVLEQLLPQTEAQEVV</sequence>
<evidence type="ECO:0000256" key="2">
    <source>
        <dbReference type="ARBA" id="ARBA00022747"/>
    </source>
</evidence>
<name>A0AAW6ZIP2_9ACTO</name>
<evidence type="ECO:0000313" key="6">
    <source>
        <dbReference type="Proteomes" id="UP001225576"/>
    </source>
</evidence>
<protein>
    <submittedName>
        <fullName evidence="5">Restriction endonuclease subunit S</fullName>
        <ecNumber evidence="5">3.1.21.-</ecNumber>
    </submittedName>
</protein>